<evidence type="ECO:0000256" key="1">
    <source>
        <dbReference type="ARBA" id="ARBA00004651"/>
    </source>
</evidence>
<dbReference type="OrthoDB" id="9804865at2"/>
<feature type="transmembrane region" description="Helical" evidence="7">
    <location>
        <begin position="213"/>
        <end position="231"/>
    </location>
</feature>
<dbReference type="Pfam" id="PF00892">
    <property type="entry name" value="EamA"/>
    <property type="match status" value="2"/>
</dbReference>
<feature type="domain" description="EamA" evidence="8">
    <location>
        <begin position="46"/>
        <end position="170"/>
    </location>
</feature>
<comment type="subcellular location">
    <subcellularLocation>
        <location evidence="1">Cell membrane</location>
        <topology evidence="1">Multi-pass membrane protein</topology>
    </subcellularLocation>
</comment>
<dbReference type="Proteomes" id="UP000318709">
    <property type="component" value="Chromosome"/>
</dbReference>
<evidence type="ECO:0000256" key="2">
    <source>
        <dbReference type="ARBA" id="ARBA00022475"/>
    </source>
</evidence>
<feature type="transmembrane region" description="Helical" evidence="7">
    <location>
        <begin position="243"/>
        <end position="264"/>
    </location>
</feature>
<name>A0A4Y6UA50_9PROT</name>
<evidence type="ECO:0000259" key="8">
    <source>
        <dbReference type="Pfam" id="PF00892"/>
    </source>
</evidence>
<feature type="transmembrane region" description="Helical" evidence="7">
    <location>
        <begin position="69"/>
        <end position="88"/>
    </location>
</feature>
<keyword evidence="2" id="KW-1003">Cell membrane</keyword>
<evidence type="ECO:0000256" key="6">
    <source>
        <dbReference type="SAM" id="MobiDB-lite"/>
    </source>
</evidence>
<feature type="transmembrane region" description="Helical" evidence="7">
    <location>
        <begin position="100"/>
        <end position="117"/>
    </location>
</feature>
<feature type="transmembrane region" description="Helical" evidence="7">
    <location>
        <begin position="43"/>
        <end position="62"/>
    </location>
</feature>
<sequence>MKGDGKGAASTSPAPNAEAVGPTTRSKGLWNRLAHLIPTPQEGALAVVTMFWGGTYYVLHLAMESCGPCFFVAVRFLIAAFFVFLMTGVSCIRGMRKSEVIHGSLIGLALAAGYMLQSTGLETIPSSRSAFLTALYVPLVPLLQWLVQKKAPSLMSWVGIAFAFTGLVLLAGPQKSGLHFSTGDVYTLVGTIAFAFEILLISMFALGANPRRLTIVQLLSGALVAAVAMVFSGEKLPSFHAPWVWCAIAMGLLSAVVQLVMSWAQKSVSATRATMIYSTEPIWGGLIGRLMGEPLGPMTIVGAGCIVTGVFFSELRPNWPHLRRTLRGAAMRRWPYRSAAQAAAAPLLAPNSSKGESH</sequence>
<dbReference type="KEGG" id="swf:E3E12_02800"/>
<feature type="transmembrane region" description="Helical" evidence="7">
    <location>
        <begin position="154"/>
        <end position="173"/>
    </location>
</feature>
<dbReference type="EMBL" id="CP038231">
    <property type="protein sequence ID" value="QDH13307.1"/>
    <property type="molecule type" value="Genomic_DNA"/>
</dbReference>
<feature type="region of interest" description="Disordered" evidence="6">
    <location>
        <begin position="1"/>
        <end position="24"/>
    </location>
</feature>
<dbReference type="PANTHER" id="PTHR42920:SF5">
    <property type="entry name" value="EAMA DOMAIN-CONTAINING PROTEIN"/>
    <property type="match status" value="1"/>
</dbReference>
<dbReference type="InterPro" id="IPR000620">
    <property type="entry name" value="EamA_dom"/>
</dbReference>
<feature type="domain" description="EamA" evidence="8">
    <location>
        <begin position="182"/>
        <end position="312"/>
    </location>
</feature>
<dbReference type="RefSeq" id="WP_141442968.1">
    <property type="nucleotide sequence ID" value="NZ_CP038231.1"/>
</dbReference>
<keyword evidence="4 7" id="KW-1133">Transmembrane helix</keyword>
<reference evidence="9 10" key="1">
    <citation type="submission" date="2019-03" db="EMBL/GenBank/DDBJ databases">
        <title>The complete genome sequence of Swingsia_sp. F3b2 LMG30590(T).</title>
        <authorList>
            <person name="Chua K.-O."/>
            <person name="Chan K.-G."/>
            <person name="See-Too W.-S."/>
        </authorList>
    </citation>
    <scope>NUCLEOTIDE SEQUENCE [LARGE SCALE GENOMIC DNA]</scope>
    <source>
        <strain evidence="9 10">F3b2</strain>
    </source>
</reference>
<protein>
    <submittedName>
        <fullName evidence="9">DMT family transporter</fullName>
    </submittedName>
</protein>
<dbReference type="PANTHER" id="PTHR42920">
    <property type="entry name" value="OS03G0707200 PROTEIN-RELATED"/>
    <property type="match status" value="1"/>
</dbReference>
<dbReference type="InterPro" id="IPR051258">
    <property type="entry name" value="Diverse_Substrate_Transporter"/>
</dbReference>
<evidence type="ECO:0000256" key="7">
    <source>
        <dbReference type="SAM" id="Phobius"/>
    </source>
</evidence>
<accession>A0A4Y6UA50</accession>
<proteinExistence type="predicted"/>
<evidence type="ECO:0000313" key="9">
    <source>
        <dbReference type="EMBL" id="QDH13307.1"/>
    </source>
</evidence>
<dbReference type="AlphaFoldDB" id="A0A4Y6UA50"/>
<feature type="transmembrane region" description="Helical" evidence="7">
    <location>
        <begin position="129"/>
        <end position="148"/>
    </location>
</feature>
<keyword evidence="5 7" id="KW-0472">Membrane</keyword>
<keyword evidence="3 7" id="KW-0812">Transmembrane</keyword>
<gene>
    <name evidence="9" type="ORF">E3E12_02800</name>
</gene>
<organism evidence="9 10">
    <name type="scientific">Formicincola oecophyllae</name>
    <dbReference type="NCBI Taxonomy" id="2558361"/>
    <lineage>
        <taxon>Bacteria</taxon>
        <taxon>Pseudomonadati</taxon>
        <taxon>Pseudomonadota</taxon>
        <taxon>Alphaproteobacteria</taxon>
        <taxon>Acetobacterales</taxon>
        <taxon>Acetobacteraceae</taxon>
        <taxon>Formicincola</taxon>
    </lineage>
</organism>
<evidence type="ECO:0000256" key="3">
    <source>
        <dbReference type="ARBA" id="ARBA00022692"/>
    </source>
</evidence>
<dbReference type="SUPFAM" id="SSF103481">
    <property type="entry name" value="Multidrug resistance efflux transporter EmrE"/>
    <property type="match status" value="2"/>
</dbReference>
<evidence type="ECO:0000256" key="5">
    <source>
        <dbReference type="ARBA" id="ARBA00023136"/>
    </source>
</evidence>
<evidence type="ECO:0000256" key="4">
    <source>
        <dbReference type="ARBA" id="ARBA00022989"/>
    </source>
</evidence>
<dbReference type="GO" id="GO:0005886">
    <property type="term" value="C:plasma membrane"/>
    <property type="evidence" value="ECO:0007669"/>
    <property type="project" value="UniProtKB-SubCell"/>
</dbReference>
<keyword evidence="10" id="KW-1185">Reference proteome</keyword>
<evidence type="ECO:0000313" key="10">
    <source>
        <dbReference type="Proteomes" id="UP000318709"/>
    </source>
</evidence>
<feature type="transmembrane region" description="Helical" evidence="7">
    <location>
        <begin position="185"/>
        <end position="207"/>
    </location>
</feature>
<dbReference type="InterPro" id="IPR037185">
    <property type="entry name" value="EmrE-like"/>
</dbReference>